<dbReference type="CDD" id="cd18787">
    <property type="entry name" value="SF2_C_DEAD"/>
    <property type="match status" value="1"/>
</dbReference>
<organism evidence="16 17">
    <name type="scientific">Persicobacter diffluens</name>
    <dbReference type="NCBI Taxonomy" id="981"/>
    <lineage>
        <taxon>Bacteria</taxon>
        <taxon>Pseudomonadati</taxon>
        <taxon>Bacteroidota</taxon>
        <taxon>Cytophagia</taxon>
        <taxon>Cytophagales</taxon>
        <taxon>Persicobacteraceae</taxon>
        <taxon>Persicobacter</taxon>
    </lineage>
</organism>
<accession>A0AAN4W0I6</accession>
<dbReference type="Proteomes" id="UP001310022">
    <property type="component" value="Unassembled WGS sequence"/>
</dbReference>
<dbReference type="InterPro" id="IPR000629">
    <property type="entry name" value="RNA-helicase_DEAD-box_CS"/>
</dbReference>
<dbReference type="Gene3D" id="3.30.70.330">
    <property type="match status" value="1"/>
</dbReference>
<dbReference type="Gene3D" id="3.40.50.300">
    <property type="entry name" value="P-loop containing nucleotide triphosphate hydrolases"/>
    <property type="match status" value="2"/>
</dbReference>
<reference evidence="16 17" key="1">
    <citation type="submission" date="2021-12" db="EMBL/GenBank/DDBJ databases">
        <title>Genome sequencing of bacteria with rrn-lacking chromosome and rrn-plasmid.</title>
        <authorList>
            <person name="Anda M."/>
            <person name="Iwasaki W."/>
        </authorList>
    </citation>
    <scope>NUCLEOTIDE SEQUENCE [LARGE SCALE GENOMIC DNA]</scope>
    <source>
        <strain evidence="16 17">NBRC 15940</strain>
    </source>
</reference>
<evidence type="ECO:0000256" key="11">
    <source>
        <dbReference type="RuleBase" id="RU000492"/>
    </source>
</evidence>
<dbReference type="SMART" id="SM00490">
    <property type="entry name" value="HELICc"/>
    <property type="match status" value="1"/>
</dbReference>
<evidence type="ECO:0000256" key="6">
    <source>
        <dbReference type="ARBA" id="ARBA00022840"/>
    </source>
</evidence>
<evidence type="ECO:0000259" key="15">
    <source>
        <dbReference type="PROSITE" id="PS51195"/>
    </source>
</evidence>
<evidence type="ECO:0000256" key="8">
    <source>
        <dbReference type="ARBA" id="ARBA00047984"/>
    </source>
</evidence>
<dbReference type="AlphaFoldDB" id="A0AAN4W0I6"/>
<dbReference type="PROSITE" id="PS00039">
    <property type="entry name" value="DEAD_ATP_HELICASE"/>
    <property type="match status" value="1"/>
</dbReference>
<keyword evidence="17" id="KW-1185">Reference proteome</keyword>
<dbReference type="FunFam" id="3.40.50.300:FF:000108">
    <property type="entry name" value="ATP-dependent RNA helicase RhlE"/>
    <property type="match status" value="1"/>
</dbReference>
<evidence type="ECO:0000313" key="17">
    <source>
        <dbReference type="Proteomes" id="UP001310022"/>
    </source>
</evidence>
<dbReference type="EC" id="3.6.4.13" evidence="1"/>
<evidence type="ECO:0000256" key="1">
    <source>
        <dbReference type="ARBA" id="ARBA00012552"/>
    </source>
</evidence>
<dbReference type="SMART" id="SM00487">
    <property type="entry name" value="DEXDc"/>
    <property type="match status" value="1"/>
</dbReference>
<dbReference type="GO" id="GO:0016787">
    <property type="term" value="F:hydrolase activity"/>
    <property type="evidence" value="ECO:0007669"/>
    <property type="project" value="UniProtKB-KW"/>
</dbReference>
<dbReference type="GO" id="GO:0003676">
    <property type="term" value="F:nucleic acid binding"/>
    <property type="evidence" value="ECO:0007669"/>
    <property type="project" value="InterPro"/>
</dbReference>
<dbReference type="Pfam" id="PF00271">
    <property type="entry name" value="Helicase_C"/>
    <property type="match status" value="1"/>
</dbReference>
<dbReference type="InterPro" id="IPR014001">
    <property type="entry name" value="Helicase_ATP-bd"/>
</dbReference>
<proteinExistence type="inferred from homology"/>
<feature type="compositionally biased region" description="Basic and acidic residues" evidence="12">
    <location>
        <begin position="550"/>
        <end position="569"/>
    </location>
</feature>
<comment type="caution">
    <text evidence="16">The sequence shown here is derived from an EMBL/GenBank/DDBJ whole genome shotgun (WGS) entry which is preliminary data.</text>
</comment>
<keyword evidence="2" id="KW-0963">Cytoplasm</keyword>
<evidence type="ECO:0000259" key="14">
    <source>
        <dbReference type="PROSITE" id="PS51194"/>
    </source>
</evidence>
<keyword evidence="4 11" id="KW-0378">Hydrolase</keyword>
<dbReference type="PANTHER" id="PTHR47959:SF13">
    <property type="entry name" value="ATP-DEPENDENT RNA HELICASE RHLE"/>
    <property type="match status" value="1"/>
</dbReference>
<evidence type="ECO:0000256" key="5">
    <source>
        <dbReference type="ARBA" id="ARBA00022806"/>
    </source>
</evidence>
<dbReference type="InterPro" id="IPR050079">
    <property type="entry name" value="DEAD_box_RNA_helicase"/>
</dbReference>
<dbReference type="CDD" id="cd12252">
    <property type="entry name" value="RRM_DbpA"/>
    <property type="match status" value="1"/>
</dbReference>
<dbReference type="GO" id="GO:0042255">
    <property type="term" value="P:ribosome assembly"/>
    <property type="evidence" value="ECO:0007669"/>
    <property type="project" value="UniProtKB-ARBA"/>
</dbReference>
<dbReference type="PROSITE" id="PS51194">
    <property type="entry name" value="HELICASE_CTER"/>
    <property type="match status" value="1"/>
</dbReference>
<comment type="similarity">
    <text evidence="7 11">Belongs to the DEAD box helicase family.</text>
</comment>
<dbReference type="Pfam" id="PF03880">
    <property type="entry name" value="DbpA"/>
    <property type="match status" value="1"/>
</dbReference>
<evidence type="ECO:0000256" key="7">
    <source>
        <dbReference type="ARBA" id="ARBA00038437"/>
    </source>
</evidence>
<dbReference type="InterPro" id="IPR012677">
    <property type="entry name" value="Nucleotide-bd_a/b_plait_sf"/>
</dbReference>
<dbReference type="GO" id="GO:0003724">
    <property type="term" value="F:RNA helicase activity"/>
    <property type="evidence" value="ECO:0007669"/>
    <property type="project" value="UniProtKB-EC"/>
</dbReference>
<dbReference type="Pfam" id="PF00270">
    <property type="entry name" value="DEAD"/>
    <property type="match status" value="1"/>
</dbReference>
<feature type="domain" description="DEAD-box RNA helicase Q" evidence="15">
    <location>
        <begin position="2"/>
        <end position="30"/>
    </location>
</feature>
<dbReference type="GO" id="GO:0005524">
    <property type="term" value="F:ATP binding"/>
    <property type="evidence" value="ECO:0007669"/>
    <property type="project" value="UniProtKB-KW"/>
</dbReference>
<gene>
    <name evidence="16" type="ORF">PEDI_39630</name>
</gene>
<comment type="catalytic activity">
    <reaction evidence="8">
        <text>ATP + H2O = ADP + phosphate + H(+)</text>
        <dbReference type="Rhea" id="RHEA:13065"/>
        <dbReference type="ChEBI" id="CHEBI:15377"/>
        <dbReference type="ChEBI" id="CHEBI:15378"/>
        <dbReference type="ChEBI" id="CHEBI:30616"/>
        <dbReference type="ChEBI" id="CHEBI:43474"/>
        <dbReference type="ChEBI" id="CHEBI:456216"/>
        <dbReference type="EC" id="3.6.4.13"/>
    </reaction>
</comment>
<dbReference type="PANTHER" id="PTHR47959">
    <property type="entry name" value="ATP-DEPENDENT RNA HELICASE RHLE-RELATED"/>
    <property type="match status" value="1"/>
</dbReference>
<evidence type="ECO:0000256" key="4">
    <source>
        <dbReference type="ARBA" id="ARBA00022801"/>
    </source>
</evidence>
<dbReference type="InterPro" id="IPR005580">
    <property type="entry name" value="DbpA/CsdA_RNA-bd_dom"/>
</dbReference>
<sequence length="569" mass="64472">MQNFQETGLRNELLDAITEMGFETPSPIQSKTIPHILSSDQDLVALAQTGTGKTAAFGLPVLHRIDPKTKNTQLLVLSPTRELCIQIATEMEKFLKYMGDIKVVSVYGGAPIDSQIRAIKRGAQVIVGTPGRTIDLINRRVLNLSNINWLVLDEADEMLNMGFKEDLNTILATTPEDRQTLLFSATMPKEIQNIAENYMTDPMTIKMAKRNVASDNVQHFYYLVHGSDRYEAVKRIVDINPDIYGIIFSRTRAEAKDIADKLQADGYNADALHGELSQGQRDQVMNKFRSKQLTLLVATDVAARGLDVNELTHVINYNLPDDSEVYVHRSGRTGRAGNQGISIAIVSNRDVNRIKEVERFIGKTFEKQRVPAGEEVCQARLYNLISKVENVDVNEAQIAPFMDDIYAKFEDMSREELIKHFVSVEFNQILAYYKDARDLNIKERKQRKDRDNGKFTRFYINLGEENEGFNKLKMIGMINDNLSQRKVEIGKIDILQKFSFFEVDANFESEVLTAFSNFSFGNSKVVVEKKKGKERGGGGFRGNRRSGGFKGDRKPYPRRGEGRKPRYRG</sequence>
<evidence type="ECO:0000256" key="12">
    <source>
        <dbReference type="SAM" id="MobiDB-lite"/>
    </source>
</evidence>
<dbReference type="InterPro" id="IPR027417">
    <property type="entry name" value="P-loop_NTPase"/>
</dbReference>
<dbReference type="InterPro" id="IPR011545">
    <property type="entry name" value="DEAD/DEAH_box_helicase_dom"/>
</dbReference>
<feature type="short sequence motif" description="Q motif" evidence="10">
    <location>
        <begin position="2"/>
        <end position="30"/>
    </location>
</feature>
<dbReference type="InterPro" id="IPR044742">
    <property type="entry name" value="DEAD/DEAH_RhlB"/>
</dbReference>
<dbReference type="PROSITE" id="PS51192">
    <property type="entry name" value="HELICASE_ATP_BIND_1"/>
    <property type="match status" value="1"/>
</dbReference>
<evidence type="ECO:0000256" key="3">
    <source>
        <dbReference type="ARBA" id="ARBA00022741"/>
    </source>
</evidence>
<protein>
    <recommendedName>
        <fullName evidence="9">DEAD-box ATP-dependent RNA helicase RhpA</fullName>
        <ecNumber evidence="1">3.6.4.13</ecNumber>
    </recommendedName>
</protein>
<dbReference type="SUPFAM" id="SSF52540">
    <property type="entry name" value="P-loop containing nucleoside triphosphate hydrolases"/>
    <property type="match status" value="1"/>
</dbReference>
<dbReference type="InterPro" id="IPR001650">
    <property type="entry name" value="Helicase_C-like"/>
</dbReference>
<evidence type="ECO:0000256" key="2">
    <source>
        <dbReference type="ARBA" id="ARBA00022490"/>
    </source>
</evidence>
<dbReference type="PROSITE" id="PS51195">
    <property type="entry name" value="Q_MOTIF"/>
    <property type="match status" value="1"/>
</dbReference>
<name>A0AAN4W0I6_9BACT</name>
<dbReference type="EMBL" id="BQKE01000002">
    <property type="protein sequence ID" value="GJM63411.1"/>
    <property type="molecule type" value="Genomic_DNA"/>
</dbReference>
<dbReference type="RefSeq" id="WP_338238577.1">
    <property type="nucleotide sequence ID" value="NZ_BQKE01000002.1"/>
</dbReference>
<evidence type="ECO:0000259" key="13">
    <source>
        <dbReference type="PROSITE" id="PS51192"/>
    </source>
</evidence>
<dbReference type="InterPro" id="IPR014014">
    <property type="entry name" value="RNA_helicase_DEAD_Q_motif"/>
</dbReference>
<evidence type="ECO:0000256" key="10">
    <source>
        <dbReference type="PROSITE-ProRule" id="PRU00552"/>
    </source>
</evidence>
<evidence type="ECO:0000313" key="16">
    <source>
        <dbReference type="EMBL" id="GJM63411.1"/>
    </source>
</evidence>
<dbReference type="CDD" id="cd00268">
    <property type="entry name" value="DEADc"/>
    <property type="match status" value="1"/>
</dbReference>
<dbReference type="GO" id="GO:0005829">
    <property type="term" value="C:cytosol"/>
    <property type="evidence" value="ECO:0007669"/>
    <property type="project" value="TreeGrafter"/>
</dbReference>
<keyword evidence="5 11" id="KW-0347">Helicase</keyword>
<evidence type="ECO:0000256" key="9">
    <source>
        <dbReference type="ARBA" id="ARBA00074363"/>
    </source>
</evidence>
<dbReference type="GO" id="GO:0009266">
    <property type="term" value="P:response to temperature stimulus"/>
    <property type="evidence" value="ECO:0007669"/>
    <property type="project" value="UniProtKB-ARBA"/>
</dbReference>
<feature type="domain" description="Helicase C-terminal" evidence="14">
    <location>
        <begin position="216"/>
        <end position="377"/>
    </location>
</feature>
<keyword evidence="3 11" id="KW-0547">Nucleotide-binding</keyword>
<keyword evidence="6 11" id="KW-0067">ATP-binding</keyword>
<feature type="domain" description="Helicase ATP-binding" evidence="13">
    <location>
        <begin position="34"/>
        <end position="205"/>
    </location>
</feature>
<feature type="region of interest" description="Disordered" evidence="12">
    <location>
        <begin position="530"/>
        <end position="569"/>
    </location>
</feature>